<dbReference type="Gene3D" id="1.20.5.170">
    <property type="match status" value="1"/>
</dbReference>
<dbReference type="InterPro" id="IPR044862">
    <property type="entry name" value="Pro_4_hyd_alph_FE2OG_OXY"/>
</dbReference>
<reference evidence="17 18" key="1">
    <citation type="submission" date="2021-05" db="EMBL/GenBank/DDBJ databases">
        <title>Genome Assembly of Synthetic Allotetraploid Brassica napus Reveals Homoeologous Exchanges between Subgenomes.</title>
        <authorList>
            <person name="Davis J.T."/>
        </authorList>
    </citation>
    <scope>NUCLEOTIDE SEQUENCE [LARGE SCALE GENOMIC DNA]</scope>
    <source>
        <strain evidence="18">cv. Da-Ae</strain>
        <tissue evidence="17">Seedling</tissue>
    </source>
</reference>
<feature type="compositionally biased region" description="Basic and acidic residues" evidence="13">
    <location>
        <begin position="220"/>
        <end position="229"/>
    </location>
</feature>
<dbReference type="PANTHER" id="PTHR45967:SF2">
    <property type="entry name" value="BZIP TRANSCRIPTION FACTOR 68"/>
    <property type="match status" value="1"/>
</dbReference>
<dbReference type="Pfam" id="PF07777">
    <property type="entry name" value="MFMR"/>
    <property type="match status" value="1"/>
</dbReference>
<organism evidence="17 18">
    <name type="scientific">Brassica napus</name>
    <name type="common">Rape</name>
    <dbReference type="NCBI Taxonomy" id="3708"/>
    <lineage>
        <taxon>Eukaryota</taxon>
        <taxon>Viridiplantae</taxon>
        <taxon>Streptophyta</taxon>
        <taxon>Embryophyta</taxon>
        <taxon>Tracheophyta</taxon>
        <taxon>Spermatophyta</taxon>
        <taxon>Magnoliopsida</taxon>
        <taxon>eudicotyledons</taxon>
        <taxon>Gunneridae</taxon>
        <taxon>Pentapetalae</taxon>
        <taxon>rosids</taxon>
        <taxon>malvids</taxon>
        <taxon>Brassicales</taxon>
        <taxon>Brassicaceae</taxon>
        <taxon>Brassiceae</taxon>
        <taxon>Brassica</taxon>
    </lineage>
</organism>
<feature type="region of interest" description="Disordered" evidence="13">
    <location>
        <begin position="24"/>
        <end position="66"/>
    </location>
</feature>
<feature type="compositionally biased region" description="Polar residues" evidence="13">
    <location>
        <begin position="231"/>
        <end position="248"/>
    </location>
</feature>
<gene>
    <name evidence="17" type="ORF">HID58_066461</name>
    <name evidence="16" type="ORF">HID58_095452</name>
</gene>
<comment type="subcellular location">
    <subcellularLocation>
        <location evidence="2">Nucleus</location>
    </subcellularLocation>
</comment>
<sequence length="599" mass="65278">MNYCSNITDLLQSSFSSSVNNVIMGSSEVDKSGEENEPKTPPPPSSAPVTSQEPSSAVATPDWSGFQAYSPMPPPHGYVASSPQPHPYMWGVQHMMPPYGTPPHPYVAMYPPGGLYAHPSLPPGSYPYSPYTMPSPNGMAEASGNTGSGVEGDGKQAEAKEKLPIKRSKGSLGSLNMIIGKKNEAGKNSGASANGACSKRHSGSDGTSEGSDANSQNDSGSRHNGKDGETASDSAQGPPRNGSNQPVNQIVPVTPVSATGVPAPQTNLNMGMDYWSGHGTTVPGVVVDGSQSQTWVQDERELKRQRRKESNRESARRSRLRKQAECDELAQRADVLNGENASLRAEINKLRSQYEEFVAENSALKNRFSTVRSLEGVNLDVKEQEPETSTRQDKCIVSVVSLILQPAASIVAFAGFQLLGNRLSLSIFDRLISHSFLLVIDMAKGKLEKSIVADNDSGESVASEVRTSSGMFLSKRQDDIVATVEAKLAAWTFLPEENGQSMQILHYENGQKYEPHFDFFHDQVNQQLGGHRIATVLMYLSNVKKGGETVFPMWKIYKAQRNVVLCAAGILLYWCIHHICKYNKDLEHLEELEKRYKAE</sequence>
<evidence type="ECO:0000259" key="15">
    <source>
        <dbReference type="PROSITE" id="PS51471"/>
    </source>
</evidence>
<dbReference type="SUPFAM" id="SSF57959">
    <property type="entry name" value="Leucine zipper domain"/>
    <property type="match status" value="1"/>
</dbReference>
<dbReference type="PROSITE" id="PS51471">
    <property type="entry name" value="FE2OG_OXY"/>
    <property type="match status" value="1"/>
</dbReference>
<evidence type="ECO:0000313" key="17">
    <source>
        <dbReference type="EMBL" id="KAH0879067.1"/>
    </source>
</evidence>
<comment type="cofactor">
    <cofactor evidence="1">
        <name>L-ascorbate</name>
        <dbReference type="ChEBI" id="CHEBI:38290"/>
    </cofactor>
</comment>
<feature type="region of interest" description="Disordered" evidence="13">
    <location>
        <begin position="290"/>
        <end position="324"/>
    </location>
</feature>
<evidence type="ECO:0000256" key="10">
    <source>
        <dbReference type="ARBA" id="ARBA00023163"/>
    </source>
</evidence>
<dbReference type="Gene3D" id="2.60.120.620">
    <property type="entry name" value="q2cbj1_9rhob like domain"/>
    <property type="match status" value="1"/>
</dbReference>
<feature type="region of interest" description="Disordered" evidence="13">
    <location>
        <begin position="184"/>
        <end position="249"/>
    </location>
</feature>
<keyword evidence="8" id="KW-0805">Transcription regulation</keyword>
<dbReference type="CDD" id="cd14702">
    <property type="entry name" value="bZIP_plant_GBF1"/>
    <property type="match status" value="1"/>
</dbReference>
<feature type="compositionally biased region" description="Basic and acidic residues" evidence="13">
    <location>
        <begin position="28"/>
        <end position="38"/>
    </location>
</feature>
<keyword evidence="7" id="KW-0408">Iron</keyword>
<evidence type="ECO:0000256" key="3">
    <source>
        <dbReference type="ARBA" id="ARBA00007163"/>
    </source>
</evidence>
<evidence type="ECO:0000256" key="11">
    <source>
        <dbReference type="ARBA" id="ARBA00023242"/>
    </source>
</evidence>
<dbReference type="SMART" id="SM00338">
    <property type="entry name" value="BRLZ"/>
    <property type="match status" value="1"/>
</dbReference>
<feature type="domain" description="BZIP" evidence="14">
    <location>
        <begin position="301"/>
        <end position="364"/>
    </location>
</feature>
<feature type="region of interest" description="Disordered" evidence="13">
    <location>
        <begin position="137"/>
        <end position="168"/>
    </location>
</feature>
<dbReference type="Pfam" id="PF16596">
    <property type="entry name" value="MFMR_assoc"/>
    <property type="match status" value="1"/>
</dbReference>
<evidence type="ECO:0000256" key="7">
    <source>
        <dbReference type="ARBA" id="ARBA00023004"/>
    </source>
</evidence>
<comment type="similarity">
    <text evidence="3">Belongs to the bZIP family.</text>
</comment>
<dbReference type="SMART" id="SM00702">
    <property type="entry name" value="P4Hc"/>
    <property type="match status" value="1"/>
</dbReference>
<evidence type="ECO:0008006" key="19">
    <source>
        <dbReference type="Google" id="ProtNLM"/>
    </source>
</evidence>
<keyword evidence="6" id="KW-0560">Oxidoreductase</keyword>
<dbReference type="InterPro" id="IPR006620">
    <property type="entry name" value="Pro_4_hyd_alph"/>
</dbReference>
<evidence type="ECO:0000256" key="8">
    <source>
        <dbReference type="ARBA" id="ARBA00023015"/>
    </source>
</evidence>
<evidence type="ECO:0000256" key="12">
    <source>
        <dbReference type="SAM" id="Coils"/>
    </source>
</evidence>
<dbReference type="PANTHER" id="PTHR45967">
    <property type="entry name" value="G-BOX-BINDING FACTOR 3-RELATED"/>
    <property type="match status" value="1"/>
</dbReference>
<dbReference type="InterPro" id="IPR045314">
    <property type="entry name" value="bZIP_plant_GBF1"/>
</dbReference>
<keyword evidence="18" id="KW-1185">Reference proteome</keyword>
<dbReference type="InterPro" id="IPR046347">
    <property type="entry name" value="bZIP_sf"/>
</dbReference>
<dbReference type="PROSITE" id="PS50217">
    <property type="entry name" value="BZIP"/>
    <property type="match status" value="1"/>
</dbReference>
<evidence type="ECO:0000256" key="9">
    <source>
        <dbReference type="ARBA" id="ARBA00023125"/>
    </source>
</evidence>
<feature type="compositionally biased region" description="Polar residues" evidence="13">
    <location>
        <begin position="204"/>
        <end position="219"/>
    </location>
</feature>
<proteinExistence type="inferred from homology"/>
<dbReference type="InterPro" id="IPR004827">
    <property type="entry name" value="bZIP"/>
</dbReference>
<dbReference type="InterPro" id="IPR044827">
    <property type="entry name" value="GBF-like"/>
</dbReference>
<evidence type="ECO:0000313" key="18">
    <source>
        <dbReference type="Proteomes" id="UP000824890"/>
    </source>
</evidence>
<dbReference type="InterPro" id="IPR012900">
    <property type="entry name" value="MFMR"/>
</dbReference>
<evidence type="ECO:0000256" key="4">
    <source>
        <dbReference type="ARBA" id="ARBA00022723"/>
    </source>
</evidence>
<dbReference type="Pfam" id="PF13640">
    <property type="entry name" value="2OG-FeII_Oxy_3"/>
    <property type="match status" value="1"/>
</dbReference>
<feature type="compositionally biased region" description="Basic and acidic residues" evidence="13">
    <location>
        <begin position="297"/>
        <end position="324"/>
    </location>
</feature>
<dbReference type="Pfam" id="PF00170">
    <property type="entry name" value="bZIP_1"/>
    <property type="match status" value="1"/>
</dbReference>
<keyword evidence="11" id="KW-0539">Nucleus</keyword>
<dbReference type="InterPro" id="IPR005123">
    <property type="entry name" value="Oxoglu/Fe-dep_dioxygenase_dom"/>
</dbReference>
<evidence type="ECO:0000256" key="1">
    <source>
        <dbReference type="ARBA" id="ARBA00001961"/>
    </source>
</evidence>
<name>A0ABQ7ZG86_BRANA</name>
<dbReference type="PROSITE" id="PS00036">
    <property type="entry name" value="BZIP_BASIC"/>
    <property type="match status" value="1"/>
</dbReference>
<dbReference type="EMBL" id="JAGKQM010002046">
    <property type="protein sequence ID" value="KAH0850531.1"/>
    <property type="molecule type" value="Genomic_DNA"/>
</dbReference>
<evidence type="ECO:0000256" key="5">
    <source>
        <dbReference type="ARBA" id="ARBA00022964"/>
    </source>
</evidence>
<comment type="caution">
    <text evidence="17">The sequence shown here is derived from an EMBL/GenBank/DDBJ whole genome shotgun (WGS) entry which is preliminary data.</text>
</comment>
<feature type="compositionally biased region" description="Low complexity" evidence="13">
    <location>
        <begin position="186"/>
        <end position="197"/>
    </location>
</feature>
<keyword evidence="12" id="KW-0175">Coiled coil</keyword>
<keyword evidence="5" id="KW-0223">Dioxygenase</keyword>
<keyword evidence="4" id="KW-0479">Metal-binding</keyword>
<accession>A0ABQ7ZG86</accession>
<dbReference type="EMBL" id="JAGKQM010000015">
    <property type="protein sequence ID" value="KAH0879067.1"/>
    <property type="molecule type" value="Genomic_DNA"/>
</dbReference>
<evidence type="ECO:0000256" key="6">
    <source>
        <dbReference type="ARBA" id="ARBA00023002"/>
    </source>
</evidence>
<keyword evidence="9" id="KW-0238">DNA-binding</keyword>
<evidence type="ECO:0000259" key="14">
    <source>
        <dbReference type="PROSITE" id="PS50217"/>
    </source>
</evidence>
<feature type="coiled-coil region" evidence="12">
    <location>
        <begin position="326"/>
        <end position="367"/>
    </location>
</feature>
<keyword evidence="10" id="KW-0804">Transcription</keyword>
<feature type="domain" description="Fe2OG dioxygenase" evidence="15">
    <location>
        <begin position="498"/>
        <end position="599"/>
    </location>
</feature>
<dbReference type="Proteomes" id="UP000824890">
    <property type="component" value="Unassembled WGS sequence"/>
</dbReference>
<feature type="compositionally biased region" description="Basic and acidic residues" evidence="13">
    <location>
        <begin position="152"/>
        <end position="164"/>
    </location>
</feature>
<evidence type="ECO:0000313" key="16">
    <source>
        <dbReference type="EMBL" id="KAH0850531.1"/>
    </source>
</evidence>
<evidence type="ECO:0000256" key="13">
    <source>
        <dbReference type="SAM" id="MobiDB-lite"/>
    </source>
</evidence>
<protein>
    <recommendedName>
        <fullName evidence="19">BZIP domain-containing protein</fullName>
    </recommendedName>
</protein>
<evidence type="ECO:0000256" key="2">
    <source>
        <dbReference type="ARBA" id="ARBA00004123"/>
    </source>
</evidence>